<gene>
    <name evidence="1" type="ORF">OMAG_002217</name>
</gene>
<evidence type="ECO:0000313" key="1">
    <source>
        <dbReference type="EMBL" id="KJJ83915.1"/>
    </source>
</evidence>
<protein>
    <submittedName>
        <fullName evidence="1">Uncharacterized protein</fullName>
    </submittedName>
</protein>
<feature type="non-terminal residue" evidence="1">
    <location>
        <position position="1"/>
    </location>
</feature>
<name>A0A0F0CR54_9BACT</name>
<dbReference type="AlphaFoldDB" id="A0A0F0CR54"/>
<sequence>YLTLVKENGETFTFNLASKEEREVYLKRTGMAKLQEELKNLGALDIIKEIETDVLYRASNYMFQQHLEFFDKLVSISGKNTEHYHFYFIHFIYPS</sequence>
<reference evidence="1 2" key="1">
    <citation type="submission" date="2015-02" db="EMBL/GenBank/DDBJ databases">
        <title>Single-cell genomics of uncultivated deep-branching MTB reveals a conserved set of magnetosome genes.</title>
        <authorList>
            <person name="Kolinko S."/>
            <person name="Richter M."/>
            <person name="Glockner F.O."/>
            <person name="Brachmann A."/>
            <person name="Schuler D."/>
        </authorList>
    </citation>
    <scope>NUCLEOTIDE SEQUENCE [LARGE SCALE GENOMIC DNA]</scope>
    <source>
        <strain evidence="1">SKK-01</strain>
    </source>
</reference>
<dbReference type="Proteomes" id="UP000033428">
    <property type="component" value="Unassembled WGS sequence"/>
</dbReference>
<comment type="caution">
    <text evidence="1">The sequence shown here is derived from an EMBL/GenBank/DDBJ whole genome shotgun (WGS) entry which is preliminary data.</text>
</comment>
<accession>A0A0F0CR54</accession>
<dbReference type="EMBL" id="JYNY01000441">
    <property type="protein sequence ID" value="KJJ83915.1"/>
    <property type="molecule type" value="Genomic_DNA"/>
</dbReference>
<organism evidence="1 2">
    <name type="scientific">Candidatus Omnitrophus magneticus</name>
    <dbReference type="NCBI Taxonomy" id="1609969"/>
    <lineage>
        <taxon>Bacteria</taxon>
        <taxon>Pseudomonadati</taxon>
        <taxon>Candidatus Omnitrophota</taxon>
        <taxon>Candidatus Omnitrophus</taxon>
    </lineage>
</organism>
<evidence type="ECO:0000313" key="2">
    <source>
        <dbReference type="Proteomes" id="UP000033428"/>
    </source>
</evidence>
<keyword evidence="2" id="KW-1185">Reference proteome</keyword>
<proteinExistence type="predicted"/>